<dbReference type="InterPro" id="IPR039798">
    <property type="entry name" value="Sulfhydryl_oxidase"/>
</dbReference>
<dbReference type="PANTHER" id="PTHR22897">
    <property type="entry name" value="QUIESCIN Q6-RELATED SULFHYDRYL OXIDASE"/>
    <property type="match status" value="1"/>
</dbReference>
<dbReference type="Gene3D" id="3.40.30.10">
    <property type="entry name" value="Glutaredoxin"/>
    <property type="match status" value="1"/>
</dbReference>
<sequence>MINIIQSIIPLIFAVNLAYCFNKNRLDGEHDYPKILNSSNFDDYVYDKEYATLVEFYSSYCGYCKRLEPRFAAFAENVINWRSVVKIAKVNCEDLANIKLCRMHKSKTYPTFRFFGAFHKQDEDGIQISKARLVKFYL</sequence>
<organism evidence="3 4">
    <name type="scientific">Dinothrombium tinctorium</name>
    <dbReference type="NCBI Taxonomy" id="1965070"/>
    <lineage>
        <taxon>Eukaryota</taxon>
        <taxon>Metazoa</taxon>
        <taxon>Ecdysozoa</taxon>
        <taxon>Arthropoda</taxon>
        <taxon>Chelicerata</taxon>
        <taxon>Arachnida</taxon>
        <taxon>Acari</taxon>
        <taxon>Acariformes</taxon>
        <taxon>Trombidiformes</taxon>
        <taxon>Prostigmata</taxon>
        <taxon>Anystina</taxon>
        <taxon>Parasitengona</taxon>
        <taxon>Trombidioidea</taxon>
        <taxon>Trombidiidae</taxon>
        <taxon>Dinothrombium</taxon>
    </lineage>
</organism>
<comment type="caution">
    <text evidence="3">The sequence shown here is derived from an EMBL/GenBank/DDBJ whole genome shotgun (WGS) entry which is preliminary data.</text>
</comment>
<dbReference type="SUPFAM" id="SSF52833">
    <property type="entry name" value="Thioredoxin-like"/>
    <property type="match status" value="1"/>
</dbReference>
<dbReference type="PROSITE" id="PS00194">
    <property type="entry name" value="THIOREDOXIN_1"/>
    <property type="match status" value="1"/>
</dbReference>
<protein>
    <recommendedName>
        <fullName evidence="2">Thioredoxin domain-containing protein</fullName>
    </recommendedName>
</protein>
<dbReference type="GO" id="GO:0006457">
    <property type="term" value="P:protein folding"/>
    <property type="evidence" value="ECO:0007669"/>
    <property type="project" value="TreeGrafter"/>
</dbReference>
<dbReference type="Proteomes" id="UP000285301">
    <property type="component" value="Unassembled WGS sequence"/>
</dbReference>
<evidence type="ECO:0000256" key="1">
    <source>
        <dbReference type="SAM" id="SignalP"/>
    </source>
</evidence>
<accession>A0A3S3P2S1</accession>
<feature type="chain" id="PRO_5018533363" description="Thioredoxin domain-containing protein" evidence="1">
    <location>
        <begin position="21"/>
        <end position="138"/>
    </location>
</feature>
<evidence type="ECO:0000313" key="4">
    <source>
        <dbReference type="Proteomes" id="UP000285301"/>
    </source>
</evidence>
<name>A0A3S3P2S1_9ACAR</name>
<gene>
    <name evidence="3" type="ORF">B4U79_18395</name>
</gene>
<dbReference type="GO" id="GO:0016971">
    <property type="term" value="F:flavin-dependent sulfhydryl oxidase activity"/>
    <property type="evidence" value="ECO:0007669"/>
    <property type="project" value="InterPro"/>
</dbReference>
<dbReference type="GO" id="GO:0000139">
    <property type="term" value="C:Golgi membrane"/>
    <property type="evidence" value="ECO:0007669"/>
    <property type="project" value="TreeGrafter"/>
</dbReference>
<keyword evidence="1" id="KW-0732">Signal</keyword>
<dbReference type="PANTHER" id="PTHR22897:SF8">
    <property type="entry name" value="SULFHYDRYL OXIDASE"/>
    <property type="match status" value="1"/>
</dbReference>
<dbReference type="GO" id="GO:0005615">
    <property type="term" value="C:extracellular space"/>
    <property type="evidence" value="ECO:0007669"/>
    <property type="project" value="TreeGrafter"/>
</dbReference>
<evidence type="ECO:0000259" key="2">
    <source>
        <dbReference type="PROSITE" id="PS51352"/>
    </source>
</evidence>
<feature type="domain" description="Thioredoxin" evidence="2">
    <location>
        <begin position="12"/>
        <end position="138"/>
    </location>
</feature>
<dbReference type="PROSITE" id="PS51352">
    <property type="entry name" value="THIOREDOXIN_2"/>
    <property type="match status" value="1"/>
</dbReference>
<feature type="signal peptide" evidence="1">
    <location>
        <begin position="1"/>
        <end position="20"/>
    </location>
</feature>
<reference evidence="3 4" key="1">
    <citation type="journal article" date="2018" name="Gigascience">
        <title>Genomes of trombidid mites reveal novel predicted allergens and laterally-transferred genes associated with secondary metabolism.</title>
        <authorList>
            <person name="Dong X."/>
            <person name="Chaisiri K."/>
            <person name="Xia D."/>
            <person name="Armstrong S.D."/>
            <person name="Fang Y."/>
            <person name="Donnelly M.J."/>
            <person name="Kadowaki T."/>
            <person name="McGarry J.W."/>
            <person name="Darby A.C."/>
            <person name="Makepeace B.L."/>
        </authorList>
    </citation>
    <scope>NUCLEOTIDE SEQUENCE [LARGE SCALE GENOMIC DNA]</scope>
    <source>
        <strain evidence="3">UoL-WK</strain>
    </source>
</reference>
<evidence type="ECO:0000313" key="3">
    <source>
        <dbReference type="EMBL" id="RWS03911.1"/>
    </source>
</evidence>
<dbReference type="OrthoDB" id="59470at2759"/>
<keyword evidence="4" id="KW-1185">Reference proteome</keyword>
<dbReference type="InterPro" id="IPR013766">
    <property type="entry name" value="Thioredoxin_domain"/>
</dbReference>
<dbReference type="InterPro" id="IPR017937">
    <property type="entry name" value="Thioredoxin_CS"/>
</dbReference>
<dbReference type="EMBL" id="NCKU01006026">
    <property type="protein sequence ID" value="RWS03911.1"/>
    <property type="molecule type" value="Genomic_DNA"/>
</dbReference>
<dbReference type="GO" id="GO:0003756">
    <property type="term" value="F:protein disulfide isomerase activity"/>
    <property type="evidence" value="ECO:0007669"/>
    <property type="project" value="TreeGrafter"/>
</dbReference>
<proteinExistence type="predicted"/>
<dbReference type="Pfam" id="PF00085">
    <property type="entry name" value="Thioredoxin"/>
    <property type="match status" value="1"/>
</dbReference>
<dbReference type="InterPro" id="IPR036249">
    <property type="entry name" value="Thioredoxin-like_sf"/>
</dbReference>
<dbReference type="STRING" id="1965070.A0A3S3P2S1"/>
<dbReference type="AlphaFoldDB" id="A0A3S3P2S1"/>